<feature type="signal peptide" evidence="1">
    <location>
        <begin position="1"/>
        <end position="20"/>
    </location>
</feature>
<evidence type="ECO:0000313" key="3">
    <source>
        <dbReference type="Proteomes" id="UP000576082"/>
    </source>
</evidence>
<gene>
    <name evidence="2" type="ORF">HHU12_08980</name>
</gene>
<sequence>MKKFISLLLFILITSITAFAQTDIEGTWDMKKDGTIVTIKKADSIFEGFVISTESEADIVGKKVIRDIKPTKNGFEGEIYAIKLDKWLEAKFKPDGDIMEVKASLGFVSRTMEWDRK</sequence>
<feature type="chain" id="PRO_5030619900" description="DUF2147 domain-containing protein" evidence="1">
    <location>
        <begin position="21"/>
        <end position="117"/>
    </location>
</feature>
<keyword evidence="3" id="KW-1185">Reference proteome</keyword>
<accession>A0A7X9P324</accession>
<proteinExistence type="predicted"/>
<dbReference type="Proteomes" id="UP000576082">
    <property type="component" value="Unassembled WGS sequence"/>
</dbReference>
<keyword evidence="1" id="KW-0732">Signal</keyword>
<reference evidence="2 3" key="1">
    <citation type="submission" date="2020-04" db="EMBL/GenBank/DDBJ databases">
        <title>Flammeovirga sp. SR4, a novel species isolated from seawater.</title>
        <authorList>
            <person name="Wang X."/>
        </authorList>
    </citation>
    <scope>NUCLEOTIDE SEQUENCE [LARGE SCALE GENOMIC DNA]</scope>
    <source>
        <strain evidence="2 3">ATCC 23126</strain>
    </source>
</reference>
<protein>
    <recommendedName>
        <fullName evidence="4">DUF2147 domain-containing protein</fullName>
    </recommendedName>
</protein>
<evidence type="ECO:0000256" key="1">
    <source>
        <dbReference type="SAM" id="SignalP"/>
    </source>
</evidence>
<dbReference type="EMBL" id="JABANE010000019">
    <property type="protein sequence ID" value="NME68092.1"/>
    <property type="molecule type" value="Genomic_DNA"/>
</dbReference>
<name>A0A7X9P324_9BACT</name>
<evidence type="ECO:0000313" key="2">
    <source>
        <dbReference type="EMBL" id="NME68092.1"/>
    </source>
</evidence>
<dbReference type="RefSeq" id="WP_169656405.1">
    <property type="nucleotide sequence ID" value="NZ_JABANE010000019.1"/>
</dbReference>
<evidence type="ECO:0008006" key="4">
    <source>
        <dbReference type="Google" id="ProtNLM"/>
    </source>
</evidence>
<organism evidence="2 3">
    <name type="scientific">Flammeovirga aprica JL-4</name>
    <dbReference type="NCBI Taxonomy" id="694437"/>
    <lineage>
        <taxon>Bacteria</taxon>
        <taxon>Pseudomonadati</taxon>
        <taxon>Bacteroidota</taxon>
        <taxon>Cytophagia</taxon>
        <taxon>Cytophagales</taxon>
        <taxon>Flammeovirgaceae</taxon>
        <taxon>Flammeovirga</taxon>
    </lineage>
</organism>
<dbReference type="AlphaFoldDB" id="A0A7X9P324"/>
<comment type="caution">
    <text evidence="2">The sequence shown here is derived from an EMBL/GenBank/DDBJ whole genome shotgun (WGS) entry which is preliminary data.</text>
</comment>